<reference evidence="1 2" key="1">
    <citation type="submission" date="2018-09" db="EMBL/GenBank/DDBJ databases">
        <authorList>
            <person name="Zhu H."/>
        </authorList>
    </citation>
    <scope>NUCLEOTIDE SEQUENCE [LARGE SCALE GENOMIC DNA]</scope>
    <source>
        <strain evidence="1 2">K1S02-61</strain>
    </source>
</reference>
<dbReference type="EMBL" id="QYUP01000147">
    <property type="protein sequence ID" value="RJG11537.1"/>
    <property type="molecule type" value="Genomic_DNA"/>
</dbReference>
<dbReference type="Proteomes" id="UP000284006">
    <property type="component" value="Unassembled WGS sequence"/>
</dbReference>
<accession>A0A418XGF9</accession>
<protein>
    <submittedName>
        <fullName evidence="1">Uncharacterized protein</fullName>
    </submittedName>
</protein>
<proteinExistence type="predicted"/>
<sequence length="206" mass="22390">MPAICVDCNGKRLATVNTDGFDVLALHVRGAQDQEPAAALDFSGASYGGDEQVSLTWIPALPLALGDVVTVSLTDPVSASDKGKTYEELFPDAGPKEDFKIPPLDQAFFEEIAKRQRFHGGFMFRLDTSSGTHYSGSTRAPEESFNFHVLWDFTRSGRARVGLSTNSLDDIRKREPGRNHVREELTTGGSVSFRVIASSVIPASPE</sequence>
<name>A0A418XGF9_9BURK</name>
<organism evidence="1 2">
    <name type="scientific">Massilia cavernae</name>
    <dbReference type="NCBI Taxonomy" id="2320864"/>
    <lineage>
        <taxon>Bacteria</taxon>
        <taxon>Pseudomonadati</taxon>
        <taxon>Pseudomonadota</taxon>
        <taxon>Betaproteobacteria</taxon>
        <taxon>Burkholderiales</taxon>
        <taxon>Oxalobacteraceae</taxon>
        <taxon>Telluria group</taxon>
        <taxon>Massilia</taxon>
    </lineage>
</organism>
<dbReference type="AlphaFoldDB" id="A0A418XGF9"/>
<evidence type="ECO:0000313" key="1">
    <source>
        <dbReference type="EMBL" id="RJG11537.1"/>
    </source>
</evidence>
<dbReference type="RefSeq" id="WP_119812337.1">
    <property type="nucleotide sequence ID" value="NZ_QYUP01000147.1"/>
</dbReference>
<gene>
    <name evidence="1" type="ORF">D3872_19285</name>
</gene>
<comment type="caution">
    <text evidence="1">The sequence shown here is derived from an EMBL/GenBank/DDBJ whole genome shotgun (WGS) entry which is preliminary data.</text>
</comment>
<evidence type="ECO:0000313" key="2">
    <source>
        <dbReference type="Proteomes" id="UP000284006"/>
    </source>
</evidence>
<keyword evidence="2" id="KW-1185">Reference proteome</keyword>